<dbReference type="Pfam" id="PF00085">
    <property type="entry name" value="Thioredoxin"/>
    <property type="match status" value="1"/>
</dbReference>
<dbReference type="InterPro" id="IPR039798">
    <property type="entry name" value="Sulfhydryl_oxidase"/>
</dbReference>
<name>A0A7S4RSM7_9STRA</name>
<dbReference type="PROSITE" id="PS51324">
    <property type="entry name" value="ERV_ALR"/>
    <property type="match status" value="1"/>
</dbReference>
<dbReference type="GO" id="GO:0005615">
    <property type="term" value="C:extracellular space"/>
    <property type="evidence" value="ECO:0007669"/>
    <property type="project" value="TreeGrafter"/>
</dbReference>
<sequence length="526" mass="60452">MYRRNSPKSKRNDTSNDRSNDKNNDKNKNNNNNNNNNNPLNPYIYEEPSTLEEFCTNLPLFIAVILMIVFPILFFLWIYSPQTLGMKQYLYYNEVEGNTGPVYDYMMDDGSGGGEDKSDTDTLDVGFIVRGDGARIVEFYAPWCGHCVHFKPQFIKIANRVHSHPFGENVMFHAISCTAHAKICNHYNIHGYPSVFGLKDGQTNVGEEQLDRSKIGDVGYLLDQLGVMDGKVKDSEEEQDHYKEKDVKPKNLKQPDQKASIPSYTPHDQSTIYKDAATSFQYTLQNSIYMSNGPLSKDKAVALQKWIRLLYMTLPHDDDTSEFNTTWEQLKILRSKFNTAITSKDEMLKLLGLEKEAGSEWSTCRMDNDQFGYTCGLWNLFHIITVGYAEHDDDNGTHHPKDAPPPIQSEVKASIILRNYIDYFFSCRECREHFLKGYDDCAHDVCHRFEKTGENNSSSSSNSQELALWLWEVHNGVNVRLLHELFDREEKGRRPSLEEEERVLWPSRDMCRDCWLEGEGGEGVVA</sequence>
<feature type="domain" description="ERV/ALR sulfhydryl oxidase" evidence="10">
    <location>
        <begin position="366"/>
        <end position="495"/>
    </location>
</feature>
<evidence type="ECO:0000256" key="9">
    <source>
        <dbReference type="SAM" id="MobiDB-lite"/>
    </source>
</evidence>
<keyword evidence="3" id="KW-0732">Signal</keyword>
<keyword evidence="8" id="KW-0472">Membrane</keyword>
<comment type="catalytic activity">
    <reaction evidence="8">
        <text>2 R'C(R)SH + O2 = R'C(R)S-S(R)CR' + H2O2</text>
        <dbReference type="Rhea" id="RHEA:17357"/>
        <dbReference type="ChEBI" id="CHEBI:15379"/>
        <dbReference type="ChEBI" id="CHEBI:16240"/>
        <dbReference type="ChEBI" id="CHEBI:16520"/>
        <dbReference type="ChEBI" id="CHEBI:17412"/>
        <dbReference type="EC" id="1.8.3.2"/>
    </reaction>
</comment>
<evidence type="ECO:0000256" key="6">
    <source>
        <dbReference type="ARBA" id="ARBA00023157"/>
    </source>
</evidence>
<dbReference type="PROSITE" id="PS00194">
    <property type="entry name" value="THIOREDOXIN_1"/>
    <property type="match status" value="1"/>
</dbReference>
<dbReference type="SUPFAM" id="SSF52833">
    <property type="entry name" value="Thioredoxin-like"/>
    <property type="match status" value="1"/>
</dbReference>
<dbReference type="PANTHER" id="PTHR22897:SF8">
    <property type="entry name" value="SULFHYDRYL OXIDASE"/>
    <property type="match status" value="1"/>
</dbReference>
<evidence type="ECO:0000313" key="12">
    <source>
        <dbReference type="EMBL" id="CAE4623939.1"/>
    </source>
</evidence>
<accession>A0A7S4RSM7</accession>
<evidence type="ECO:0000256" key="3">
    <source>
        <dbReference type="ARBA" id="ARBA00022729"/>
    </source>
</evidence>
<protein>
    <recommendedName>
        <fullName evidence="8">Sulfhydryl oxidase</fullName>
        <ecNumber evidence="8">1.8.3.2</ecNumber>
    </recommendedName>
</protein>
<dbReference type="EMBL" id="HBNS01030176">
    <property type="protein sequence ID" value="CAE4623939.1"/>
    <property type="molecule type" value="Transcribed_RNA"/>
</dbReference>
<feature type="region of interest" description="Disordered" evidence="9">
    <location>
        <begin position="1"/>
        <end position="41"/>
    </location>
</feature>
<keyword evidence="7" id="KW-0325">Glycoprotein</keyword>
<gene>
    <name evidence="12" type="ORF">DBRI00130_LOCUS23698</name>
</gene>
<dbReference type="InterPro" id="IPR036774">
    <property type="entry name" value="ERV/ALR_sulphydryl_oxid_sf"/>
</dbReference>
<keyword evidence="2 8" id="KW-0285">Flavoprotein</keyword>
<feature type="transmembrane region" description="Helical" evidence="8">
    <location>
        <begin position="58"/>
        <end position="79"/>
    </location>
</feature>
<keyword evidence="8" id="KW-1133">Transmembrane helix</keyword>
<feature type="compositionally biased region" description="Low complexity" evidence="9">
    <location>
        <begin position="29"/>
        <end position="38"/>
    </location>
</feature>
<feature type="compositionally biased region" description="Basic and acidic residues" evidence="9">
    <location>
        <begin position="233"/>
        <end position="256"/>
    </location>
</feature>
<dbReference type="AlphaFoldDB" id="A0A7S4RSM7"/>
<keyword evidence="4 8" id="KW-0274">FAD</keyword>
<dbReference type="PROSITE" id="PS00028">
    <property type="entry name" value="ZINC_FINGER_C2H2_1"/>
    <property type="match status" value="1"/>
</dbReference>
<dbReference type="InterPro" id="IPR036249">
    <property type="entry name" value="Thioredoxin-like_sf"/>
</dbReference>
<dbReference type="Gene3D" id="3.40.30.10">
    <property type="entry name" value="Glutaredoxin"/>
    <property type="match status" value="1"/>
</dbReference>
<keyword evidence="8" id="KW-0812">Transmembrane</keyword>
<proteinExistence type="predicted"/>
<dbReference type="Gene3D" id="1.20.120.310">
    <property type="entry name" value="ERV/ALR sulfhydryl oxidase domain"/>
    <property type="match status" value="1"/>
</dbReference>
<evidence type="ECO:0000256" key="4">
    <source>
        <dbReference type="ARBA" id="ARBA00022827"/>
    </source>
</evidence>
<dbReference type="InterPro" id="IPR017905">
    <property type="entry name" value="ERV/ALR_sulphydryl_oxidase"/>
</dbReference>
<organism evidence="12">
    <name type="scientific">Ditylum brightwellii</name>
    <dbReference type="NCBI Taxonomy" id="49249"/>
    <lineage>
        <taxon>Eukaryota</taxon>
        <taxon>Sar</taxon>
        <taxon>Stramenopiles</taxon>
        <taxon>Ochrophyta</taxon>
        <taxon>Bacillariophyta</taxon>
        <taxon>Mediophyceae</taxon>
        <taxon>Lithodesmiophycidae</taxon>
        <taxon>Lithodesmiales</taxon>
        <taxon>Lithodesmiaceae</taxon>
        <taxon>Ditylum</taxon>
    </lineage>
</organism>
<evidence type="ECO:0000256" key="7">
    <source>
        <dbReference type="ARBA" id="ARBA00023180"/>
    </source>
</evidence>
<feature type="compositionally biased region" description="Basic and acidic residues" evidence="9">
    <location>
        <begin position="10"/>
        <end position="28"/>
    </location>
</feature>
<dbReference type="InterPro" id="IPR013766">
    <property type="entry name" value="Thioredoxin_domain"/>
</dbReference>
<comment type="cofactor">
    <cofactor evidence="1 8">
        <name>FAD</name>
        <dbReference type="ChEBI" id="CHEBI:57692"/>
    </cofactor>
</comment>
<dbReference type="GO" id="GO:0016971">
    <property type="term" value="F:flavin-dependent sulfhydryl oxidase activity"/>
    <property type="evidence" value="ECO:0007669"/>
    <property type="project" value="InterPro"/>
</dbReference>
<evidence type="ECO:0000256" key="5">
    <source>
        <dbReference type="ARBA" id="ARBA00023002"/>
    </source>
</evidence>
<keyword evidence="6" id="KW-1015">Disulfide bond</keyword>
<dbReference type="PROSITE" id="PS51352">
    <property type="entry name" value="THIOREDOXIN_2"/>
    <property type="match status" value="1"/>
</dbReference>
<evidence type="ECO:0000259" key="11">
    <source>
        <dbReference type="PROSITE" id="PS51352"/>
    </source>
</evidence>
<dbReference type="Pfam" id="PF04777">
    <property type="entry name" value="Evr1_Alr"/>
    <property type="match status" value="1"/>
</dbReference>
<keyword evidence="5 8" id="KW-0560">Oxidoreductase</keyword>
<dbReference type="GO" id="GO:0006457">
    <property type="term" value="P:protein folding"/>
    <property type="evidence" value="ECO:0007669"/>
    <property type="project" value="TreeGrafter"/>
</dbReference>
<feature type="region of interest" description="Disordered" evidence="9">
    <location>
        <begin position="233"/>
        <end position="267"/>
    </location>
</feature>
<evidence type="ECO:0000256" key="1">
    <source>
        <dbReference type="ARBA" id="ARBA00001974"/>
    </source>
</evidence>
<dbReference type="SUPFAM" id="SSF69000">
    <property type="entry name" value="FAD-dependent thiol oxidase"/>
    <property type="match status" value="1"/>
</dbReference>
<dbReference type="InterPro" id="IPR017937">
    <property type="entry name" value="Thioredoxin_CS"/>
</dbReference>
<dbReference type="EC" id="1.8.3.2" evidence="8"/>
<dbReference type="PANTHER" id="PTHR22897">
    <property type="entry name" value="QUIESCIN Q6-RELATED SULFHYDRYL OXIDASE"/>
    <property type="match status" value="1"/>
</dbReference>
<reference evidence="12" key="1">
    <citation type="submission" date="2021-01" db="EMBL/GenBank/DDBJ databases">
        <authorList>
            <person name="Corre E."/>
            <person name="Pelletier E."/>
            <person name="Niang G."/>
            <person name="Scheremetjew M."/>
            <person name="Finn R."/>
            <person name="Kale V."/>
            <person name="Holt S."/>
            <person name="Cochrane G."/>
            <person name="Meng A."/>
            <person name="Brown T."/>
            <person name="Cohen L."/>
        </authorList>
    </citation>
    <scope>NUCLEOTIDE SEQUENCE</scope>
    <source>
        <strain evidence="12">GSO104</strain>
    </source>
</reference>
<dbReference type="CDD" id="cd02961">
    <property type="entry name" value="PDI_a_family"/>
    <property type="match status" value="1"/>
</dbReference>
<evidence type="ECO:0000259" key="10">
    <source>
        <dbReference type="PROSITE" id="PS51324"/>
    </source>
</evidence>
<dbReference type="InterPro" id="IPR013087">
    <property type="entry name" value="Znf_C2H2_type"/>
</dbReference>
<evidence type="ECO:0000256" key="8">
    <source>
        <dbReference type="RuleBase" id="RU371123"/>
    </source>
</evidence>
<dbReference type="GO" id="GO:0000139">
    <property type="term" value="C:Golgi membrane"/>
    <property type="evidence" value="ECO:0007669"/>
    <property type="project" value="TreeGrafter"/>
</dbReference>
<dbReference type="GO" id="GO:0003756">
    <property type="term" value="F:protein disulfide isomerase activity"/>
    <property type="evidence" value="ECO:0007669"/>
    <property type="project" value="TreeGrafter"/>
</dbReference>
<evidence type="ECO:0000256" key="2">
    <source>
        <dbReference type="ARBA" id="ARBA00022630"/>
    </source>
</evidence>
<feature type="domain" description="Thioredoxin" evidence="11">
    <location>
        <begin position="94"/>
        <end position="247"/>
    </location>
</feature>